<name>A0AAW2U308_9LAMI</name>
<comment type="caution">
    <text evidence="2">The sequence shown here is derived from an EMBL/GenBank/DDBJ whole genome shotgun (WGS) entry which is preliminary data.</text>
</comment>
<organism evidence="2">
    <name type="scientific">Sesamum latifolium</name>
    <dbReference type="NCBI Taxonomy" id="2727402"/>
    <lineage>
        <taxon>Eukaryota</taxon>
        <taxon>Viridiplantae</taxon>
        <taxon>Streptophyta</taxon>
        <taxon>Embryophyta</taxon>
        <taxon>Tracheophyta</taxon>
        <taxon>Spermatophyta</taxon>
        <taxon>Magnoliopsida</taxon>
        <taxon>eudicotyledons</taxon>
        <taxon>Gunneridae</taxon>
        <taxon>Pentapetalae</taxon>
        <taxon>asterids</taxon>
        <taxon>lamiids</taxon>
        <taxon>Lamiales</taxon>
        <taxon>Pedaliaceae</taxon>
        <taxon>Sesamum</taxon>
    </lineage>
</organism>
<comment type="similarity">
    <text evidence="1">Belongs to the major facilitator superfamily. Phosphate:H(+) symporter (TC 2.A.1.9) family.</text>
</comment>
<proteinExistence type="inferred from homology"/>
<evidence type="ECO:0000256" key="1">
    <source>
        <dbReference type="ARBA" id="ARBA00044504"/>
    </source>
</evidence>
<dbReference type="AlphaFoldDB" id="A0AAW2U308"/>
<evidence type="ECO:0000313" key="2">
    <source>
        <dbReference type="EMBL" id="KAL0411388.1"/>
    </source>
</evidence>
<dbReference type="EMBL" id="JACGWN010000013">
    <property type="protein sequence ID" value="KAL0411388.1"/>
    <property type="molecule type" value="Genomic_DNA"/>
</dbReference>
<reference evidence="2" key="1">
    <citation type="submission" date="2020-06" db="EMBL/GenBank/DDBJ databases">
        <authorList>
            <person name="Li T."/>
            <person name="Hu X."/>
            <person name="Zhang T."/>
            <person name="Song X."/>
            <person name="Zhang H."/>
            <person name="Dai N."/>
            <person name="Sheng W."/>
            <person name="Hou X."/>
            <person name="Wei L."/>
        </authorList>
    </citation>
    <scope>NUCLEOTIDE SEQUENCE</scope>
    <source>
        <strain evidence="2">KEN1</strain>
        <tissue evidence="2">Leaf</tissue>
    </source>
</reference>
<dbReference type="Gene3D" id="1.20.1250.20">
    <property type="entry name" value="MFS general substrate transporter like domains"/>
    <property type="match status" value="1"/>
</dbReference>
<dbReference type="InterPro" id="IPR036259">
    <property type="entry name" value="MFS_trans_sf"/>
</dbReference>
<gene>
    <name evidence="2" type="ORF">Slati_3728500</name>
</gene>
<protein>
    <submittedName>
        <fullName evidence="2">Organic cation/carnitine transporter 3</fullName>
    </submittedName>
</protein>
<dbReference type="SUPFAM" id="SSF103473">
    <property type="entry name" value="MFS general substrate transporter"/>
    <property type="match status" value="1"/>
</dbReference>
<accession>A0AAW2U308</accession>
<reference evidence="2" key="2">
    <citation type="journal article" date="2024" name="Plant">
        <title>Genomic evolution and insights into agronomic trait innovations of Sesamum species.</title>
        <authorList>
            <person name="Miao H."/>
            <person name="Wang L."/>
            <person name="Qu L."/>
            <person name="Liu H."/>
            <person name="Sun Y."/>
            <person name="Le M."/>
            <person name="Wang Q."/>
            <person name="Wei S."/>
            <person name="Zheng Y."/>
            <person name="Lin W."/>
            <person name="Duan Y."/>
            <person name="Cao H."/>
            <person name="Xiong S."/>
            <person name="Wang X."/>
            <person name="Wei L."/>
            <person name="Li C."/>
            <person name="Ma Q."/>
            <person name="Ju M."/>
            <person name="Zhao R."/>
            <person name="Li G."/>
            <person name="Mu C."/>
            <person name="Tian Q."/>
            <person name="Mei H."/>
            <person name="Zhang T."/>
            <person name="Gao T."/>
            <person name="Zhang H."/>
        </authorList>
    </citation>
    <scope>NUCLEOTIDE SEQUENCE</scope>
    <source>
        <strain evidence="2">KEN1</strain>
    </source>
</reference>
<sequence>MGLSYGIKSAIIPNPKIPLPPNILSQLPATLATIFLRGKLRRKDTVAGLALLSGICCPASMFVRWKGLQIALEIVSFFSTHATFDFLSIYTLELFPTCFRNSAVSLVRQGRCSPEFSAQR</sequence>